<feature type="domain" description="Phytocyanin" evidence="13">
    <location>
        <begin position="28"/>
        <end position="132"/>
    </location>
</feature>
<dbReference type="SUPFAM" id="SSF49503">
    <property type="entry name" value="Cupredoxins"/>
    <property type="match status" value="1"/>
</dbReference>
<evidence type="ECO:0000256" key="6">
    <source>
        <dbReference type="ARBA" id="ARBA00023180"/>
    </source>
</evidence>
<comment type="similarity">
    <text evidence="8">Belongs to the early nodulin-like (ENODL) family.</text>
</comment>
<sequence>MRMWLGLWLGIGFLMVSLQGSSAVASAYEFKVGALDAWAIPTGGRKDLYQQWVSNNTFKVGDSLLFLYPPSQDSVIQVTKEAYNRCDISSPITSFQDGNTAFKFSQWGSYYFTSGVPGHCEKTQKLAVLVLGANGAFPPPDSASASAPALAPGAGSPANSVKPTSSAPTMQSAGPLGFMVGLAFGLYALLF</sequence>
<dbReference type="Gene3D" id="2.60.40.420">
    <property type="entry name" value="Cupredoxins - blue copper proteins"/>
    <property type="match status" value="1"/>
</dbReference>
<dbReference type="InterPro" id="IPR041846">
    <property type="entry name" value="ENL_dom"/>
</dbReference>
<keyword evidence="4 11" id="KW-0472">Membrane</keyword>
<keyword evidence="2" id="KW-0336">GPI-anchor</keyword>
<keyword evidence="7" id="KW-0449">Lipoprotein</keyword>
<feature type="transmembrane region" description="Helical" evidence="11">
    <location>
        <begin position="172"/>
        <end position="190"/>
    </location>
</feature>
<evidence type="ECO:0000256" key="11">
    <source>
        <dbReference type="SAM" id="Phobius"/>
    </source>
</evidence>
<dbReference type="InterPro" id="IPR008972">
    <property type="entry name" value="Cupredoxin"/>
</dbReference>
<dbReference type="AlphaFoldDB" id="D5ACD5"/>
<evidence type="ECO:0000256" key="5">
    <source>
        <dbReference type="ARBA" id="ARBA00023157"/>
    </source>
</evidence>
<feature type="signal peptide" evidence="12">
    <location>
        <begin position="1"/>
        <end position="23"/>
    </location>
</feature>
<keyword evidence="6" id="KW-0325">Glycoprotein</keyword>
<evidence type="ECO:0000256" key="7">
    <source>
        <dbReference type="ARBA" id="ARBA00023288"/>
    </source>
</evidence>
<protein>
    <recommendedName>
        <fullName evidence="13">Phytocyanin domain-containing protein</fullName>
    </recommendedName>
</protein>
<dbReference type="GO" id="GO:0005886">
    <property type="term" value="C:plasma membrane"/>
    <property type="evidence" value="ECO:0007669"/>
    <property type="project" value="TreeGrafter"/>
</dbReference>
<dbReference type="GO" id="GO:0098552">
    <property type="term" value="C:side of membrane"/>
    <property type="evidence" value="ECO:0007669"/>
    <property type="project" value="UniProtKB-KW"/>
</dbReference>
<dbReference type="PANTHER" id="PTHR33021:SF44">
    <property type="entry name" value="EARLY NODULIN-LIKE PROTEIN 8"/>
    <property type="match status" value="1"/>
</dbReference>
<dbReference type="Pfam" id="PF02298">
    <property type="entry name" value="Cu_bind_like"/>
    <property type="match status" value="1"/>
</dbReference>
<dbReference type="EMBL" id="BT123909">
    <property type="protein sequence ID" value="ADE77204.1"/>
    <property type="molecule type" value="mRNA"/>
</dbReference>
<feature type="chain" id="PRO_5003068215" description="Phytocyanin domain-containing protein" evidence="12">
    <location>
        <begin position="24"/>
        <end position="191"/>
    </location>
</feature>
<evidence type="ECO:0000256" key="2">
    <source>
        <dbReference type="ARBA" id="ARBA00022622"/>
    </source>
</evidence>
<keyword evidence="3 12" id="KW-0732">Signal</keyword>
<evidence type="ECO:0000256" key="3">
    <source>
        <dbReference type="ARBA" id="ARBA00022729"/>
    </source>
</evidence>
<dbReference type="InterPro" id="IPR039391">
    <property type="entry name" value="Phytocyanin-like"/>
</dbReference>
<evidence type="ECO:0000259" key="13">
    <source>
        <dbReference type="PROSITE" id="PS51485"/>
    </source>
</evidence>
<evidence type="ECO:0000256" key="8">
    <source>
        <dbReference type="ARBA" id="ARBA00035011"/>
    </source>
</evidence>
<feature type="region of interest" description="Disordered" evidence="10">
    <location>
        <begin position="142"/>
        <end position="166"/>
    </location>
</feature>
<feature type="compositionally biased region" description="Low complexity" evidence="10">
    <location>
        <begin position="142"/>
        <end position="158"/>
    </location>
</feature>
<name>D5ACD5_PICSI</name>
<dbReference type="InterPro" id="IPR003245">
    <property type="entry name" value="Phytocyanin_dom"/>
</dbReference>
<evidence type="ECO:0000256" key="9">
    <source>
        <dbReference type="ARBA" id="ARBA00037868"/>
    </source>
</evidence>
<evidence type="ECO:0000313" key="14">
    <source>
        <dbReference type="EMBL" id="ADE77204.1"/>
    </source>
</evidence>
<keyword evidence="11" id="KW-0812">Transmembrane</keyword>
<evidence type="ECO:0000256" key="10">
    <source>
        <dbReference type="SAM" id="MobiDB-lite"/>
    </source>
</evidence>
<evidence type="ECO:0000256" key="4">
    <source>
        <dbReference type="ARBA" id="ARBA00023136"/>
    </source>
</evidence>
<dbReference type="CDD" id="cd11019">
    <property type="entry name" value="OsENODL1_like"/>
    <property type="match status" value="1"/>
</dbReference>
<proteinExistence type="evidence at transcript level"/>
<dbReference type="PROSITE" id="PS51485">
    <property type="entry name" value="PHYTOCYANIN"/>
    <property type="match status" value="1"/>
</dbReference>
<evidence type="ECO:0000256" key="1">
    <source>
        <dbReference type="ARBA" id="ARBA00004589"/>
    </source>
</evidence>
<accession>D5ACD5</accession>
<dbReference type="GO" id="GO:0009055">
    <property type="term" value="F:electron transfer activity"/>
    <property type="evidence" value="ECO:0007669"/>
    <property type="project" value="InterPro"/>
</dbReference>
<dbReference type="OMA" id="SANPGHC"/>
<dbReference type="FunFam" id="2.60.40.420:FF:000010">
    <property type="entry name" value="Early nodulin-like protein 1"/>
    <property type="match status" value="1"/>
</dbReference>
<dbReference type="PANTHER" id="PTHR33021">
    <property type="entry name" value="BLUE COPPER PROTEIN"/>
    <property type="match status" value="1"/>
</dbReference>
<keyword evidence="5" id="KW-1015">Disulfide bond</keyword>
<organism evidence="14">
    <name type="scientific">Picea sitchensis</name>
    <name type="common">Sitka spruce</name>
    <name type="synonym">Pinus sitchensis</name>
    <dbReference type="NCBI Taxonomy" id="3332"/>
    <lineage>
        <taxon>Eukaryota</taxon>
        <taxon>Viridiplantae</taxon>
        <taxon>Streptophyta</taxon>
        <taxon>Embryophyta</taxon>
        <taxon>Tracheophyta</taxon>
        <taxon>Spermatophyta</taxon>
        <taxon>Pinopsida</taxon>
        <taxon>Pinidae</taxon>
        <taxon>Conifers I</taxon>
        <taxon>Pinales</taxon>
        <taxon>Pinaceae</taxon>
        <taxon>Picea</taxon>
    </lineage>
</organism>
<reference evidence="14" key="1">
    <citation type="submission" date="2010-04" db="EMBL/GenBank/DDBJ databases">
        <authorList>
            <person name="Reid K.E."/>
            <person name="Liao N."/>
            <person name="Chan S."/>
            <person name="Docking R."/>
            <person name="Taylor G."/>
            <person name="Moore R."/>
            <person name="Mayo M."/>
            <person name="Munro S."/>
            <person name="King J."/>
            <person name="Yanchuk A."/>
            <person name="Holt R."/>
            <person name="Jones S."/>
            <person name="Marra M."/>
            <person name="Ritland C.E."/>
            <person name="Ritland K."/>
            <person name="Bohlmann J."/>
        </authorList>
    </citation>
    <scope>NUCLEOTIDE SEQUENCE</scope>
    <source>
        <tissue evidence="14">Bud</tissue>
    </source>
</reference>
<dbReference type="GO" id="GO:0012505">
    <property type="term" value="C:endomembrane system"/>
    <property type="evidence" value="ECO:0007669"/>
    <property type="project" value="UniProtKB-SubCell"/>
</dbReference>
<comment type="subcellular location">
    <subcellularLocation>
        <location evidence="9">Endomembrane system</location>
        <topology evidence="9">Lipid-anchor</topology>
    </subcellularLocation>
    <subcellularLocation>
        <location evidence="1">Membrane</location>
        <topology evidence="1">Lipid-anchor</topology>
        <topology evidence="1">GPI-anchor</topology>
    </subcellularLocation>
</comment>
<evidence type="ECO:0000256" key="12">
    <source>
        <dbReference type="SAM" id="SignalP"/>
    </source>
</evidence>
<keyword evidence="11" id="KW-1133">Transmembrane helix</keyword>